<dbReference type="EMBL" id="AMZH03014612">
    <property type="protein sequence ID" value="RRT47339.1"/>
    <property type="molecule type" value="Genomic_DNA"/>
</dbReference>
<evidence type="ECO:0000313" key="2">
    <source>
        <dbReference type="Proteomes" id="UP000287651"/>
    </source>
</evidence>
<organism evidence="1 2">
    <name type="scientific">Ensete ventricosum</name>
    <name type="common">Abyssinian banana</name>
    <name type="synonym">Musa ensete</name>
    <dbReference type="NCBI Taxonomy" id="4639"/>
    <lineage>
        <taxon>Eukaryota</taxon>
        <taxon>Viridiplantae</taxon>
        <taxon>Streptophyta</taxon>
        <taxon>Embryophyta</taxon>
        <taxon>Tracheophyta</taxon>
        <taxon>Spermatophyta</taxon>
        <taxon>Magnoliopsida</taxon>
        <taxon>Liliopsida</taxon>
        <taxon>Zingiberales</taxon>
        <taxon>Musaceae</taxon>
        <taxon>Ensete</taxon>
    </lineage>
</organism>
<proteinExistence type="predicted"/>
<sequence>MSRICNFSADFLHIHSSDGFSNSSTIVILNAKCKQHDKASRATLVFPYRLDWIGSAILFISVREEIAQTESGKADISNNLLKHQDPKLLECSSKNSFT</sequence>
<reference evidence="1 2" key="1">
    <citation type="journal article" date="2014" name="Agronomy (Basel)">
        <title>A Draft Genome Sequence for Ensete ventricosum, the Drought-Tolerant Tree Against Hunger.</title>
        <authorList>
            <person name="Harrison J."/>
            <person name="Moore K.A."/>
            <person name="Paszkiewicz K."/>
            <person name="Jones T."/>
            <person name="Grant M."/>
            <person name="Ambacheew D."/>
            <person name="Muzemil S."/>
            <person name="Studholme D.J."/>
        </authorList>
    </citation>
    <scope>NUCLEOTIDE SEQUENCE [LARGE SCALE GENOMIC DNA]</scope>
</reference>
<comment type="caution">
    <text evidence="1">The sequence shown here is derived from an EMBL/GenBank/DDBJ whole genome shotgun (WGS) entry which is preliminary data.</text>
</comment>
<dbReference type="Proteomes" id="UP000287651">
    <property type="component" value="Unassembled WGS sequence"/>
</dbReference>
<accession>A0A426Y6G3</accession>
<name>A0A426Y6G3_ENSVE</name>
<gene>
    <name evidence="1" type="ORF">B296_00039689</name>
</gene>
<evidence type="ECO:0000313" key="1">
    <source>
        <dbReference type="EMBL" id="RRT47339.1"/>
    </source>
</evidence>
<protein>
    <submittedName>
        <fullName evidence="1">Uncharacterized protein</fullName>
    </submittedName>
</protein>
<dbReference type="AlphaFoldDB" id="A0A426Y6G3"/>